<name>A0A7X2ILV7_9BURK</name>
<dbReference type="PANTHER" id="PTHR14969">
    <property type="entry name" value="SPHINGOSINE-1-PHOSPHATE PHOSPHOHYDROLASE"/>
    <property type="match status" value="1"/>
</dbReference>
<dbReference type="Proteomes" id="UP000446768">
    <property type="component" value="Unassembled WGS sequence"/>
</dbReference>
<feature type="transmembrane region" description="Helical" evidence="1">
    <location>
        <begin position="109"/>
        <end position="130"/>
    </location>
</feature>
<feature type="transmembrane region" description="Helical" evidence="1">
    <location>
        <begin position="27"/>
        <end position="49"/>
    </location>
</feature>
<keyword evidence="4" id="KW-1185">Reference proteome</keyword>
<dbReference type="PANTHER" id="PTHR14969:SF13">
    <property type="entry name" value="AT30094P"/>
    <property type="match status" value="1"/>
</dbReference>
<dbReference type="Pfam" id="PF01569">
    <property type="entry name" value="PAP2"/>
    <property type="match status" value="1"/>
</dbReference>
<accession>A0A7X2ILV7</accession>
<feature type="transmembrane region" description="Helical" evidence="1">
    <location>
        <begin position="183"/>
        <end position="205"/>
    </location>
</feature>
<feature type="transmembrane region" description="Helical" evidence="1">
    <location>
        <begin position="80"/>
        <end position="102"/>
    </location>
</feature>
<keyword evidence="1" id="KW-0812">Transmembrane</keyword>
<reference evidence="3 4" key="1">
    <citation type="submission" date="2019-11" db="EMBL/GenBank/DDBJ databases">
        <title>Novel species isolated from a subtropical stream in China.</title>
        <authorList>
            <person name="Lu H."/>
        </authorList>
    </citation>
    <scope>NUCLEOTIDE SEQUENCE [LARGE SCALE GENOMIC DNA]</scope>
    <source>
        <strain evidence="3 4">FT92W</strain>
    </source>
</reference>
<dbReference type="SMART" id="SM00014">
    <property type="entry name" value="acidPPc"/>
    <property type="match status" value="1"/>
</dbReference>
<dbReference type="Gene3D" id="1.20.144.10">
    <property type="entry name" value="Phosphatidic acid phosphatase type 2/haloperoxidase"/>
    <property type="match status" value="2"/>
</dbReference>
<keyword evidence="1" id="KW-0472">Membrane</keyword>
<organism evidence="3 4">
    <name type="scientific">Pseudoduganella rivuli</name>
    <dbReference type="NCBI Taxonomy" id="2666085"/>
    <lineage>
        <taxon>Bacteria</taxon>
        <taxon>Pseudomonadati</taxon>
        <taxon>Pseudomonadota</taxon>
        <taxon>Betaproteobacteria</taxon>
        <taxon>Burkholderiales</taxon>
        <taxon>Oxalobacteraceae</taxon>
        <taxon>Telluria group</taxon>
        <taxon>Pseudoduganella</taxon>
    </lineage>
</organism>
<feature type="domain" description="Phosphatidic acid phosphatase type 2/haloperoxidase" evidence="2">
    <location>
        <begin position="111"/>
        <end position="226"/>
    </location>
</feature>
<proteinExistence type="predicted"/>
<keyword evidence="1" id="KW-1133">Transmembrane helix</keyword>
<sequence length="241" mass="26234">MPDRSSRRASSRIVRFIEARLAPDTEFGLHLTAGVVLLVTATVLFAGLADDVVQLDGLAAFDARVSQWLHAHAREPLTSAMLVLTHAHSVAGIVVLTGALAWRLWRRHACYWLLALLLSVPGGMLLNVLVKHLYQRARPVFEDPIVSLPTYSFPSGHTSSATLFYGVLASYVVMTAARQRTRVLAVAGAVLMVLLVGCSRIYLGAHYPTDIAGAILEGVGWLAVCITGVSTWRRRREGRAL</sequence>
<evidence type="ECO:0000313" key="3">
    <source>
        <dbReference type="EMBL" id="MRV72250.1"/>
    </source>
</evidence>
<dbReference type="InterPro" id="IPR036938">
    <property type="entry name" value="PAP2/HPO_sf"/>
</dbReference>
<dbReference type="SUPFAM" id="SSF48317">
    <property type="entry name" value="Acid phosphatase/Vanadium-dependent haloperoxidase"/>
    <property type="match status" value="1"/>
</dbReference>
<gene>
    <name evidence="3" type="ORF">GJ700_11045</name>
</gene>
<dbReference type="EMBL" id="WKJJ01000006">
    <property type="protein sequence ID" value="MRV72250.1"/>
    <property type="molecule type" value="Genomic_DNA"/>
</dbReference>
<evidence type="ECO:0000313" key="4">
    <source>
        <dbReference type="Proteomes" id="UP000446768"/>
    </source>
</evidence>
<protein>
    <submittedName>
        <fullName evidence="3">Phosphatase PAP2 family protein</fullName>
    </submittedName>
</protein>
<evidence type="ECO:0000256" key="1">
    <source>
        <dbReference type="SAM" id="Phobius"/>
    </source>
</evidence>
<dbReference type="CDD" id="cd03392">
    <property type="entry name" value="PAP2_like_2"/>
    <property type="match status" value="1"/>
</dbReference>
<dbReference type="AlphaFoldDB" id="A0A7X2ILV7"/>
<comment type="caution">
    <text evidence="3">The sequence shown here is derived from an EMBL/GenBank/DDBJ whole genome shotgun (WGS) entry which is preliminary data.</text>
</comment>
<dbReference type="InterPro" id="IPR000326">
    <property type="entry name" value="PAP2/HPO"/>
</dbReference>
<evidence type="ECO:0000259" key="2">
    <source>
        <dbReference type="SMART" id="SM00014"/>
    </source>
</evidence>
<feature type="transmembrane region" description="Helical" evidence="1">
    <location>
        <begin position="150"/>
        <end position="171"/>
    </location>
</feature>
<feature type="transmembrane region" description="Helical" evidence="1">
    <location>
        <begin position="211"/>
        <end position="232"/>
    </location>
</feature>